<feature type="region of interest" description="Disordered" evidence="1">
    <location>
        <begin position="1"/>
        <end position="55"/>
    </location>
</feature>
<dbReference type="PANTHER" id="PTHR22624">
    <property type="entry name" value="CYSTEINE PROTEASE ATG4"/>
    <property type="match status" value="1"/>
</dbReference>
<proteinExistence type="predicted"/>
<dbReference type="GO" id="GO:0019786">
    <property type="term" value="F:protein-phosphatidylethanolamide deconjugating activity"/>
    <property type="evidence" value="ECO:0007669"/>
    <property type="project" value="TreeGrafter"/>
</dbReference>
<name>K7FEZ1_PELSI</name>
<evidence type="ECO:0000313" key="2">
    <source>
        <dbReference type="Ensembl" id="ENSPSIP00000006601.1"/>
    </source>
</evidence>
<dbReference type="STRING" id="13735.ENSPSIP00000006601"/>
<dbReference type="HOGENOM" id="CLU_021259_3_1_1"/>
<dbReference type="InterPro" id="IPR038765">
    <property type="entry name" value="Papain-like_cys_pep_sf"/>
</dbReference>
<feature type="compositionally biased region" description="Basic and acidic residues" evidence="1">
    <location>
        <begin position="14"/>
        <end position="24"/>
    </location>
</feature>
<feature type="compositionally biased region" description="Gly residues" evidence="1">
    <location>
        <begin position="33"/>
        <end position="46"/>
    </location>
</feature>
<dbReference type="EMBL" id="AGCU01043041">
    <property type="status" value="NOT_ANNOTATED_CDS"/>
    <property type="molecule type" value="Genomic_DNA"/>
</dbReference>
<dbReference type="PANTHER" id="PTHR22624:SF36">
    <property type="entry name" value="CYSTEINE PROTEASE ATG4D"/>
    <property type="match status" value="1"/>
</dbReference>
<dbReference type="GO" id="GO:0004197">
    <property type="term" value="F:cysteine-type endopeptidase activity"/>
    <property type="evidence" value="ECO:0007669"/>
    <property type="project" value="TreeGrafter"/>
</dbReference>
<dbReference type="SUPFAM" id="SSF54001">
    <property type="entry name" value="Cysteine proteinases"/>
    <property type="match status" value="1"/>
</dbReference>
<dbReference type="Proteomes" id="UP000007267">
    <property type="component" value="Unassembled WGS sequence"/>
</dbReference>
<keyword evidence="3" id="KW-1185">Reference proteome</keyword>
<dbReference type="eggNOG" id="KOG2674">
    <property type="taxonomic scope" value="Eukaryota"/>
</dbReference>
<dbReference type="GO" id="GO:0034727">
    <property type="term" value="P:piecemeal microautophagy of the nucleus"/>
    <property type="evidence" value="ECO:0007669"/>
    <property type="project" value="TreeGrafter"/>
</dbReference>
<dbReference type="EMBL" id="AGCU01043040">
    <property type="status" value="NOT_ANNOTATED_CDS"/>
    <property type="molecule type" value="Genomic_DNA"/>
</dbReference>
<dbReference type="Ensembl" id="ENSPSIT00000006638.1">
    <property type="protein sequence ID" value="ENSPSIP00000006601.1"/>
    <property type="gene ID" value="ENSPSIG00000006079.1"/>
</dbReference>
<protein>
    <submittedName>
        <fullName evidence="2">Uncharacterized protein</fullName>
    </submittedName>
</protein>
<dbReference type="OMA" id="KXSSEDF"/>
<reference evidence="3" key="2">
    <citation type="journal article" date="2013" name="Nat. Genet.">
        <title>The draft genomes of soft-shell turtle and green sea turtle yield insights into the development and evolution of the turtle-specific body plan.</title>
        <authorList>
            <person name="Wang Z."/>
            <person name="Pascual-Anaya J."/>
            <person name="Zadissa A."/>
            <person name="Li W."/>
            <person name="Niimura Y."/>
            <person name="Huang Z."/>
            <person name="Li C."/>
            <person name="White S."/>
            <person name="Xiong Z."/>
            <person name="Fang D."/>
            <person name="Wang B."/>
            <person name="Ming Y."/>
            <person name="Chen Y."/>
            <person name="Zheng Y."/>
            <person name="Kuraku S."/>
            <person name="Pignatelli M."/>
            <person name="Herrero J."/>
            <person name="Beal K."/>
            <person name="Nozawa M."/>
            <person name="Li Q."/>
            <person name="Wang J."/>
            <person name="Zhang H."/>
            <person name="Yu L."/>
            <person name="Shigenobu S."/>
            <person name="Wang J."/>
            <person name="Liu J."/>
            <person name="Flicek P."/>
            <person name="Searle S."/>
            <person name="Wang J."/>
            <person name="Kuratani S."/>
            <person name="Yin Y."/>
            <person name="Aken B."/>
            <person name="Zhang G."/>
            <person name="Irie N."/>
        </authorList>
    </citation>
    <scope>NUCLEOTIDE SEQUENCE [LARGE SCALE GENOMIC DNA]</scope>
    <source>
        <strain evidence="3">Daiwa-1</strain>
    </source>
</reference>
<reference evidence="2" key="4">
    <citation type="submission" date="2025-09" db="UniProtKB">
        <authorList>
            <consortium name="Ensembl"/>
        </authorList>
    </citation>
    <scope>IDENTIFICATION</scope>
</reference>
<dbReference type="GO" id="GO:0000045">
    <property type="term" value="P:autophagosome assembly"/>
    <property type="evidence" value="ECO:0007669"/>
    <property type="project" value="TreeGrafter"/>
</dbReference>
<feature type="compositionally biased region" description="Polar residues" evidence="1">
    <location>
        <begin position="1"/>
        <end position="13"/>
    </location>
</feature>
<reference evidence="2" key="3">
    <citation type="submission" date="2025-08" db="UniProtKB">
        <authorList>
            <consortium name="Ensembl"/>
        </authorList>
    </citation>
    <scope>IDENTIFICATION</scope>
</reference>
<evidence type="ECO:0000256" key="1">
    <source>
        <dbReference type="SAM" id="MobiDB-lite"/>
    </source>
</evidence>
<dbReference type="GO" id="GO:0016485">
    <property type="term" value="P:protein processing"/>
    <property type="evidence" value="ECO:0007669"/>
    <property type="project" value="TreeGrafter"/>
</dbReference>
<evidence type="ECO:0000313" key="3">
    <source>
        <dbReference type="Proteomes" id="UP000007267"/>
    </source>
</evidence>
<dbReference type="GO" id="GO:0000423">
    <property type="term" value="P:mitophagy"/>
    <property type="evidence" value="ECO:0007669"/>
    <property type="project" value="TreeGrafter"/>
</dbReference>
<dbReference type="GO" id="GO:0035973">
    <property type="term" value="P:aggrephagy"/>
    <property type="evidence" value="ECO:0007669"/>
    <property type="project" value="TreeGrafter"/>
</dbReference>
<dbReference type="AlphaFoldDB" id="K7FEZ1"/>
<dbReference type="GO" id="GO:0005737">
    <property type="term" value="C:cytoplasm"/>
    <property type="evidence" value="ECO:0007669"/>
    <property type="project" value="TreeGrafter"/>
</dbReference>
<sequence>MNSVSPASVQYVSQDERHHSDGRKLFNPRAGSQDGGCNGLFPGGAPSGQPSEPDEVDKIKSKLLSAWNNVKYGWTVKTKSSFSKLSPVYLFGHVYRFEVEGESPGMQRWPGGGLGELPGVGGGEKPWGWGTMSRSAFLAGDGCVCRFKPVDWTWHDALFTPSLVEPEPLKPASPSWPGSASLQQLPVELEKERRHRTIVSWFADHPPAPGWRVPATNPALCPVARAVYKGDVARLASGSDGRTERKAVVILVPMRLGGEALNPVYVDCVK</sequence>
<dbReference type="InterPro" id="IPR005078">
    <property type="entry name" value="Peptidase_C54"/>
</dbReference>
<accession>K7FEZ1</accession>
<organism evidence="2 3">
    <name type="scientific">Pelodiscus sinensis</name>
    <name type="common">Chinese softshell turtle</name>
    <name type="synonym">Trionyx sinensis</name>
    <dbReference type="NCBI Taxonomy" id="13735"/>
    <lineage>
        <taxon>Eukaryota</taxon>
        <taxon>Metazoa</taxon>
        <taxon>Chordata</taxon>
        <taxon>Craniata</taxon>
        <taxon>Vertebrata</taxon>
        <taxon>Euteleostomi</taxon>
        <taxon>Archelosauria</taxon>
        <taxon>Testudinata</taxon>
        <taxon>Testudines</taxon>
        <taxon>Cryptodira</taxon>
        <taxon>Trionychia</taxon>
        <taxon>Trionychidae</taxon>
        <taxon>Pelodiscus</taxon>
    </lineage>
</organism>
<dbReference type="EMBL" id="AGCU01043042">
    <property type="status" value="NOT_ANNOTATED_CDS"/>
    <property type="molecule type" value="Genomic_DNA"/>
</dbReference>
<reference evidence="3" key="1">
    <citation type="submission" date="2011-10" db="EMBL/GenBank/DDBJ databases">
        <authorList>
            <consortium name="Soft-shell Turtle Genome Consortium"/>
        </authorList>
    </citation>
    <scope>NUCLEOTIDE SEQUENCE [LARGE SCALE GENOMIC DNA]</scope>
    <source>
        <strain evidence="3">Daiwa-1</strain>
    </source>
</reference>